<gene>
    <name evidence="1" type="ORF">M409DRAFT_50742</name>
</gene>
<organism evidence="1 2">
    <name type="scientific">Zasmidium cellare ATCC 36951</name>
    <dbReference type="NCBI Taxonomy" id="1080233"/>
    <lineage>
        <taxon>Eukaryota</taxon>
        <taxon>Fungi</taxon>
        <taxon>Dikarya</taxon>
        <taxon>Ascomycota</taxon>
        <taxon>Pezizomycotina</taxon>
        <taxon>Dothideomycetes</taxon>
        <taxon>Dothideomycetidae</taxon>
        <taxon>Mycosphaerellales</taxon>
        <taxon>Mycosphaerellaceae</taxon>
        <taxon>Zasmidium</taxon>
    </lineage>
</organism>
<sequence length="212" mass="23550">MATSSALITAKSQEPCDTTKAMPFLDLAAELRNLIYEHISDTTPLRLPHQTQEPKLVNPSPMLLVNKQIAKEYHDLALISATIEIQVIDFDFDHVIAYLDGLSDKDAARLTRNPPTQTIRFELWAAPPVLGWVKIIPWLEKFKETNDIASKIGLQYVWNPSAGKSGARPKVTGGDIHLLVDALEWMEGKDRAWKELGKIKAALELGVGLCKG</sequence>
<dbReference type="RefSeq" id="XP_033672166.1">
    <property type="nucleotide sequence ID" value="XM_033811617.1"/>
</dbReference>
<reference evidence="1" key="1">
    <citation type="journal article" date="2020" name="Stud. Mycol.">
        <title>101 Dothideomycetes genomes: a test case for predicting lifestyles and emergence of pathogens.</title>
        <authorList>
            <person name="Haridas S."/>
            <person name="Albert R."/>
            <person name="Binder M."/>
            <person name="Bloem J."/>
            <person name="Labutti K."/>
            <person name="Salamov A."/>
            <person name="Andreopoulos B."/>
            <person name="Baker S."/>
            <person name="Barry K."/>
            <person name="Bills G."/>
            <person name="Bluhm B."/>
            <person name="Cannon C."/>
            <person name="Castanera R."/>
            <person name="Culley D."/>
            <person name="Daum C."/>
            <person name="Ezra D."/>
            <person name="Gonzalez J."/>
            <person name="Henrissat B."/>
            <person name="Kuo A."/>
            <person name="Liang C."/>
            <person name="Lipzen A."/>
            <person name="Lutzoni F."/>
            <person name="Magnuson J."/>
            <person name="Mondo S."/>
            <person name="Nolan M."/>
            <person name="Ohm R."/>
            <person name="Pangilinan J."/>
            <person name="Park H.-J."/>
            <person name="Ramirez L."/>
            <person name="Alfaro M."/>
            <person name="Sun H."/>
            <person name="Tritt A."/>
            <person name="Yoshinaga Y."/>
            <person name="Zwiers L.-H."/>
            <person name="Turgeon B."/>
            <person name="Goodwin S."/>
            <person name="Spatafora J."/>
            <person name="Crous P."/>
            <person name="Grigoriev I."/>
        </authorList>
    </citation>
    <scope>NUCLEOTIDE SEQUENCE</scope>
    <source>
        <strain evidence="1">ATCC 36951</strain>
    </source>
</reference>
<proteinExistence type="predicted"/>
<dbReference type="OrthoDB" id="3648900at2759"/>
<accession>A0A6A6CVR6</accession>
<evidence type="ECO:0000313" key="2">
    <source>
        <dbReference type="Proteomes" id="UP000799537"/>
    </source>
</evidence>
<evidence type="ECO:0000313" key="1">
    <source>
        <dbReference type="EMBL" id="KAF2171277.1"/>
    </source>
</evidence>
<dbReference type="GeneID" id="54564889"/>
<name>A0A6A6CVR6_ZASCE</name>
<keyword evidence="2" id="KW-1185">Reference proteome</keyword>
<protein>
    <submittedName>
        <fullName evidence="1">Uncharacterized protein</fullName>
    </submittedName>
</protein>
<dbReference type="AlphaFoldDB" id="A0A6A6CVR6"/>
<dbReference type="Proteomes" id="UP000799537">
    <property type="component" value="Unassembled WGS sequence"/>
</dbReference>
<dbReference type="EMBL" id="ML993583">
    <property type="protein sequence ID" value="KAF2171277.1"/>
    <property type="molecule type" value="Genomic_DNA"/>
</dbReference>